<dbReference type="SUPFAM" id="SSF46955">
    <property type="entry name" value="Putative DNA-binding domain"/>
    <property type="match status" value="1"/>
</dbReference>
<dbReference type="InterPro" id="IPR010093">
    <property type="entry name" value="SinI_DNA-bd"/>
</dbReference>
<dbReference type="GO" id="GO:0003677">
    <property type="term" value="F:DNA binding"/>
    <property type="evidence" value="ECO:0007669"/>
    <property type="project" value="InterPro"/>
</dbReference>
<dbReference type="InterPro" id="IPR009061">
    <property type="entry name" value="DNA-bd_dom_put_sf"/>
</dbReference>
<sequence length="75" mass="8356">MKNVSPNVPKVKPEPQKDLFLVSLGDAARLLSVSPRTVYRLAAAGKLPLLKVGRSVRIRYDALVDFLNRAELRRA</sequence>
<proteinExistence type="predicted"/>
<dbReference type="InterPro" id="IPR041657">
    <property type="entry name" value="HTH_17"/>
</dbReference>
<dbReference type="EMBL" id="VSSQ01044663">
    <property type="protein sequence ID" value="MPM98504.1"/>
    <property type="molecule type" value="Genomic_DNA"/>
</dbReference>
<dbReference type="NCBIfam" id="TIGR01764">
    <property type="entry name" value="excise"/>
    <property type="match status" value="1"/>
</dbReference>
<feature type="domain" description="Helix-turn-helix" evidence="1">
    <location>
        <begin position="22"/>
        <end position="69"/>
    </location>
</feature>
<evidence type="ECO:0000259" key="1">
    <source>
        <dbReference type="Pfam" id="PF12728"/>
    </source>
</evidence>
<reference evidence="2" key="1">
    <citation type="submission" date="2019-08" db="EMBL/GenBank/DDBJ databases">
        <authorList>
            <person name="Kucharzyk K."/>
            <person name="Murdoch R.W."/>
            <person name="Higgins S."/>
            <person name="Loffler F."/>
        </authorList>
    </citation>
    <scope>NUCLEOTIDE SEQUENCE</scope>
</reference>
<gene>
    <name evidence="2" type="ORF">SDC9_145692</name>
</gene>
<comment type="caution">
    <text evidence="2">The sequence shown here is derived from an EMBL/GenBank/DDBJ whole genome shotgun (WGS) entry which is preliminary data.</text>
</comment>
<dbReference type="Pfam" id="PF12728">
    <property type="entry name" value="HTH_17"/>
    <property type="match status" value="1"/>
</dbReference>
<organism evidence="2">
    <name type="scientific">bioreactor metagenome</name>
    <dbReference type="NCBI Taxonomy" id="1076179"/>
    <lineage>
        <taxon>unclassified sequences</taxon>
        <taxon>metagenomes</taxon>
        <taxon>ecological metagenomes</taxon>
    </lineage>
</organism>
<protein>
    <recommendedName>
        <fullName evidence="1">Helix-turn-helix domain-containing protein</fullName>
    </recommendedName>
</protein>
<accession>A0A645E931</accession>
<evidence type="ECO:0000313" key="2">
    <source>
        <dbReference type="EMBL" id="MPM98504.1"/>
    </source>
</evidence>
<name>A0A645E931_9ZZZZ</name>
<dbReference type="AlphaFoldDB" id="A0A645E931"/>